<gene>
    <name evidence="2" type="ORF">CIT37_26855</name>
</gene>
<organism evidence="2 3">
    <name type="scientific">Bradyrhizobium ottawaense</name>
    <dbReference type="NCBI Taxonomy" id="931866"/>
    <lineage>
        <taxon>Bacteria</taxon>
        <taxon>Pseudomonadati</taxon>
        <taxon>Pseudomonadota</taxon>
        <taxon>Alphaproteobacteria</taxon>
        <taxon>Hyphomicrobiales</taxon>
        <taxon>Nitrobacteraceae</taxon>
        <taxon>Bradyrhizobium</taxon>
    </lineage>
</organism>
<feature type="compositionally biased region" description="Basic residues" evidence="1">
    <location>
        <begin position="30"/>
        <end position="39"/>
    </location>
</feature>
<accession>A0A2U8PC61</accession>
<evidence type="ECO:0000313" key="2">
    <source>
        <dbReference type="EMBL" id="AWL95363.1"/>
    </source>
</evidence>
<proteinExistence type="predicted"/>
<name>A0A2U8PC61_9BRAD</name>
<evidence type="ECO:0000256" key="1">
    <source>
        <dbReference type="SAM" id="MobiDB-lite"/>
    </source>
</evidence>
<sequence>MRAKRSNPDCLRGKTLDCFVAPLLAMTRRQPRPVSKRVAARPGHESERVTLTPSPPRTPAARCRRRRSIGRSRNWCRACRRR</sequence>
<feature type="region of interest" description="Disordered" evidence="1">
    <location>
        <begin position="30"/>
        <end position="66"/>
    </location>
</feature>
<dbReference type="Proteomes" id="UP000215703">
    <property type="component" value="Chromosome"/>
</dbReference>
<protein>
    <submittedName>
        <fullName evidence="2">Uncharacterized protein</fullName>
    </submittedName>
</protein>
<dbReference type="AlphaFoldDB" id="A0A2U8PC61"/>
<reference evidence="2 3" key="2">
    <citation type="journal article" date="2017" name="Syst. Appl. Microbiol.">
        <title>Soybeans inoculated with root zone soils of Canadian native legumes harbour diverse and novel Bradyrhizobium spp. that possess agricultural potential.</title>
        <authorList>
            <person name="Bromfield E.S.P."/>
            <person name="Cloutier S."/>
            <person name="Tambong J.T."/>
            <person name="Tran Thi T.V."/>
        </authorList>
    </citation>
    <scope>NUCLEOTIDE SEQUENCE [LARGE SCALE GENOMIC DNA]</scope>
    <source>
        <strain evidence="2 3">OO99</strain>
    </source>
</reference>
<evidence type="ECO:0000313" key="3">
    <source>
        <dbReference type="Proteomes" id="UP000215703"/>
    </source>
</evidence>
<reference evidence="2 3" key="1">
    <citation type="journal article" date="2014" name="Int. J. Syst. Evol. Microbiol.">
        <title>Bradyrhizobium ottawaense sp. nov., a symbiotic nitrogen fixing bacterium from root nodules of soybeans in Canada.</title>
        <authorList>
            <person name="Yu X."/>
            <person name="Cloutier S."/>
            <person name="Tambong J.T."/>
            <person name="Bromfield E.S."/>
        </authorList>
    </citation>
    <scope>NUCLEOTIDE SEQUENCE [LARGE SCALE GENOMIC DNA]</scope>
    <source>
        <strain evidence="2 3">OO99</strain>
    </source>
</reference>
<dbReference type="EMBL" id="CP029425">
    <property type="protein sequence ID" value="AWL95363.1"/>
    <property type="molecule type" value="Genomic_DNA"/>
</dbReference>